<dbReference type="Gene3D" id="3.20.20.190">
    <property type="entry name" value="Phosphatidylinositol (PI) phosphodiesterase"/>
    <property type="match status" value="1"/>
</dbReference>
<dbReference type="EC" id="3.1.4.46" evidence="2"/>
<organism evidence="2">
    <name type="scientific">uncultured Elusimicrobia bacterium</name>
    <dbReference type="NCBI Taxonomy" id="699876"/>
    <lineage>
        <taxon>Bacteria</taxon>
        <taxon>Pseudomonadati</taxon>
        <taxon>Elusimicrobiota</taxon>
        <taxon>Elusimicrobia</taxon>
        <taxon>environmental samples</taxon>
    </lineage>
</organism>
<sequence>MIYFAHRGASAEAVQNTLPAFKRAQELGASYYELDVHLTKDGELTVHHDYSLLNTAGTDAEIKNMSFAELRRYPLINAFNGEAVFVPRLEEVLPIIASGLECLNVELKNDDNRYPGIEEKLLFFLQKNFAGLLPKILFSSFDYPTLARLRAFDKTLRIGLLTRAFDVSAALGLGAESVHMNHTRFTPEIAQNCHANGLKIYLYTVNDAVLARQLAASGADGIFTDKIGMFLEK</sequence>
<dbReference type="PANTHER" id="PTHR46211">
    <property type="entry name" value="GLYCEROPHOSPHORYL DIESTER PHOSPHODIESTERASE"/>
    <property type="match status" value="1"/>
</dbReference>
<dbReference type="GO" id="GO:0006629">
    <property type="term" value="P:lipid metabolic process"/>
    <property type="evidence" value="ECO:0007669"/>
    <property type="project" value="InterPro"/>
</dbReference>
<dbReference type="EMBL" id="MN577572">
    <property type="protein sequence ID" value="QGT50876.1"/>
    <property type="molecule type" value="Genomic_DNA"/>
</dbReference>
<dbReference type="SUPFAM" id="SSF51695">
    <property type="entry name" value="PLC-like phosphodiesterases"/>
    <property type="match status" value="1"/>
</dbReference>
<evidence type="ECO:0000313" key="2">
    <source>
        <dbReference type="EMBL" id="QGT50876.1"/>
    </source>
</evidence>
<proteinExistence type="predicted"/>
<gene>
    <name evidence="2" type="primary">glpQ</name>
    <name evidence="2" type="ORF">Elusimicrob2101_1390</name>
</gene>
<dbReference type="PANTHER" id="PTHR46211:SF1">
    <property type="entry name" value="GLYCEROPHOSPHODIESTER PHOSPHODIESTERASE, CYTOPLASMIC"/>
    <property type="match status" value="1"/>
</dbReference>
<dbReference type="Pfam" id="PF03009">
    <property type="entry name" value="GDPD"/>
    <property type="match status" value="1"/>
</dbReference>
<dbReference type="AlphaFoldDB" id="A0A650EMN5"/>
<dbReference type="PROSITE" id="PS51704">
    <property type="entry name" value="GP_PDE"/>
    <property type="match status" value="1"/>
</dbReference>
<name>A0A650EMN5_9BACT</name>
<dbReference type="InterPro" id="IPR017946">
    <property type="entry name" value="PLC-like_Pdiesterase_TIM-brl"/>
</dbReference>
<keyword evidence="2" id="KW-0378">Hydrolase</keyword>
<dbReference type="GO" id="GO:0008889">
    <property type="term" value="F:glycerophosphodiester phosphodiesterase activity"/>
    <property type="evidence" value="ECO:0007669"/>
    <property type="project" value="UniProtKB-EC"/>
</dbReference>
<feature type="domain" description="GP-PDE" evidence="1">
    <location>
        <begin position="1"/>
        <end position="233"/>
    </location>
</feature>
<protein>
    <submittedName>
        <fullName evidence="2">Glycerophosphoryl diester phosphodiesterase</fullName>
        <ecNumber evidence="2">3.1.4.46</ecNumber>
    </submittedName>
</protein>
<reference evidence="2" key="1">
    <citation type="journal article" date="2020" name="J. ISSAAS">
        <title>Lactobacilli and other gastrointestinal microbiota of Peromyscus leucopus, reservoir host for agents of Lyme disease and other zoonoses in North America.</title>
        <authorList>
            <person name="Milovic A."/>
            <person name="Bassam K."/>
            <person name="Shao H."/>
            <person name="Chatzistamou I."/>
            <person name="Tufts D.M."/>
            <person name="Diuk-Wasser M."/>
            <person name="Barbour A.G."/>
        </authorList>
    </citation>
    <scope>NUCLEOTIDE SEQUENCE</scope>
    <source>
        <strain evidence="2">LL30</strain>
    </source>
</reference>
<accession>A0A650EMN5</accession>
<evidence type="ECO:0000259" key="1">
    <source>
        <dbReference type="PROSITE" id="PS51704"/>
    </source>
</evidence>
<dbReference type="InterPro" id="IPR030395">
    <property type="entry name" value="GP_PDE_dom"/>
</dbReference>